<evidence type="ECO:0000313" key="3">
    <source>
        <dbReference type="Proteomes" id="UP000675940"/>
    </source>
</evidence>
<gene>
    <name evidence="2" type="ORF">J5474_16395</name>
</gene>
<accession>A0A940MM68</accession>
<proteinExistence type="predicted"/>
<sequence>MSILTRGKLGGLALLLAAALGGAVGAASGEDLAPGCYERVYSPAHLSAHPGQVVSMLRFHVGQWVTEVARDATLSVVMVGQGGAVGLNPWGDALKQSLFCGSETQETVHCRVQCDGGGLEVTRQDAAGLTFRTRYLLVGEGQDGCGGLADLAEAPGQWVSYRLNRVDDVFCEDM</sequence>
<dbReference type="RefSeq" id="WP_209362016.1">
    <property type="nucleotide sequence ID" value="NZ_JAGISH010000009.1"/>
</dbReference>
<feature type="chain" id="PRO_5037482678" evidence="1">
    <location>
        <begin position="27"/>
        <end position="174"/>
    </location>
</feature>
<evidence type="ECO:0000313" key="2">
    <source>
        <dbReference type="EMBL" id="MBP0484061.1"/>
    </source>
</evidence>
<dbReference type="Proteomes" id="UP000675940">
    <property type="component" value="Unassembled WGS sequence"/>
</dbReference>
<feature type="signal peptide" evidence="1">
    <location>
        <begin position="1"/>
        <end position="26"/>
    </location>
</feature>
<name>A0A940MM68_9RHOB</name>
<keyword evidence="1" id="KW-0732">Signal</keyword>
<keyword evidence="3" id="KW-1185">Reference proteome</keyword>
<comment type="caution">
    <text evidence="2">The sequence shown here is derived from an EMBL/GenBank/DDBJ whole genome shotgun (WGS) entry which is preliminary data.</text>
</comment>
<dbReference type="EMBL" id="JAGISH010000009">
    <property type="protein sequence ID" value="MBP0484061.1"/>
    <property type="molecule type" value="Genomic_DNA"/>
</dbReference>
<reference evidence="2" key="1">
    <citation type="submission" date="2021-03" db="EMBL/GenBank/DDBJ databases">
        <title>Sagittula salina sp. nov. strain M10.9X isolated from the marine waste.</title>
        <authorList>
            <person name="Satari L."/>
            <person name="Molina-Menor E."/>
            <person name="Vidal-Verdu A."/>
            <person name="Pascual J."/>
            <person name="Pereto J."/>
            <person name="Porcar M."/>
        </authorList>
    </citation>
    <scope>NUCLEOTIDE SEQUENCE</scope>
    <source>
        <strain evidence="2">M10.9X</strain>
    </source>
</reference>
<evidence type="ECO:0000256" key="1">
    <source>
        <dbReference type="SAM" id="SignalP"/>
    </source>
</evidence>
<dbReference type="AlphaFoldDB" id="A0A940MM68"/>
<organism evidence="2 3">
    <name type="scientific">Sagittula salina</name>
    <dbReference type="NCBI Taxonomy" id="2820268"/>
    <lineage>
        <taxon>Bacteria</taxon>
        <taxon>Pseudomonadati</taxon>
        <taxon>Pseudomonadota</taxon>
        <taxon>Alphaproteobacteria</taxon>
        <taxon>Rhodobacterales</taxon>
        <taxon>Roseobacteraceae</taxon>
        <taxon>Sagittula</taxon>
    </lineage>
</organism>
<protein>
    <submittedName>
        <fullName evidence="2">Uncharacterized protein</fullName>
    </submittedName>
</protein>